<dbReference type="PANTHER" id="PTHR23026">
    <property type="entry name" value="NADPH NITROREDUCTASE"/>
    <property type="match status" value="1"/>
</dbReference>
<dbReference type="InterPro" id="IPR050627">
    <property type="entry name" value="Nitroreductase/BluB"/>
</dbReference>
<dbReference type="Pfam" id="PF00881">
    <property type="entry name" value="Nitroreductase"/>
    <property type="match status" value="1"/>
</dbReference>
<dbReference type="InterPro" id="IPR000415">
    <property type="entry name" value="Nitroreductase-like"/>
</dbReference>
<evidence type="ECO:0000313" key="3">
    <source>
        <dbReference type="Proteomes" id="UP000000270"/>
    </source>
</evidence>
<feature type="domain" description="Nitroreductase" evidence="1">
    <location>
        <begin position="19"/>
        <end position="183"/>
    </location>
</feature>
<accession>A8I037</accession>
<gene>
    <name evidence="2" type="ordered locus">AZC_4661</name>
</gene>
<name>A8I037_AZOC5</name>
<proteinExistence type="predicted"/>
<dbReference type="GO" id="GO:0016491">
    <property type="term" value="F:oxidoreductase activity"/>
    <property type="evidence" value="ECO:0007669"/>
    <property type="project" value="InterPro"/>
</dbReference>
<dbReference type="SUPFAM" id="SSF55469">
    <property type="entry name" value="FMN-dependent nitroreductase-like"/>
    <property type="match status" value="1"/>
</dbReference>
<reference evidence="2 3" key="1">
    <citation type="journal article" date="2007" name="Appl. Environ. Microbiol.">
        <title>Rhizobial factors required for stem nodule maturation and maintenance in Sesbania rostrata-Azorhizobium caulinodans ORS571 symbiosis.</title>
        <authorList>
            <person name="Suzuki S."/>
            <person name="Aono T."/>
            <person name="Lee KB."/>
            <person name="Suzuki T."/>
            <person name="Liu CT."/>
            <person name="Miwa H."/>
            <person name="Wakao S."/>
            <person name="Iki T."/>
            <person name="Oyaizu H."/>
        </authorList>
    </citation>
    <scope>NUCLEOTIDE SEQUENCE [LARGE SCALE GENOMIC DNA]</scope>
    <source>
        <strain evidence="3">ATCC 43989 / DSM 5975 / JCM 20966 / LMG 6465 / NBRC 14845 / NCIMB 13405 / ORS 571</strain>
    </source>
</reference>
<protein>
    <submittedName>
        <fullName evidence="2">Nitroreductase</fullName>
    </submittedName>
</protein>
<dbReference type="HOGENOM" id="CLU_070764_3_0_5"/>
<reference evidence="3" key="2">
    <citation type="submission" date="2007-04" db="EMBL/GenBank/DDBJ databases">
        <title>Complete genome sequence of the nitrogen-fixing bacterium Azorhizobium caulinodans ORS571.</title>
        <authorList>
            <person name="Lee K.B."/>
            <person name="Backer P.D."/>
            <person name="Aono T."/>
            <person name="Liu C.T."/>
            <person name="Suzuki S."/>
            <person name="Suzuki T."/>
            <person name="Kaneko T."/>
            <person name="Yamada M."/>
            <person name="Tabata S."/>
            <person name="Kupfer D.M."/>
            <person name="Najar F.Z."/>
            <person name="Wiley G.B."/>
            <person name="Roe B."/>
            <person name="Binnewies T."/>
            <person name="Ussery D."/>
            <person name="Vereecke D."/>
            <person name="Gevers D."/>
            <person name="Holsters M."/>
            <person name="Oyaizu H."/>
        </authorList>
    </citation>
    <scope>NUCLEOTIDE SEQUENCE [LARGE SCALE GENOMIC DNA]</scope>
    <source>
        <strain evidence="3">ATCC 43989 / DSM 5975 / JCM 20966 / LMG 6465 / NBRC 14845 / NCIMB 13405 / ORS 571</strain>
    </source>
</reference>
<dbReference type="RefSeq" id="WP_012173180.1">
    <property type="nucleotide sequence ID" value="NC_009937.1"/>
</dbReference>
<reference evidence="2 3" key="3">
    <citation type="journal article" date="2008" name="BMC Genomics">
        <title>The genome of the versatile nitrogen fixer Azorhizobium caulinodans ORS571.</title>
        <authorList>
            <person name="Lee KB."/>
            <person name="Backer P.D."/>
            <person name="Aono T."/>
            <person name="Liu CT."/>
            <person name="Suzuki S."/>
            <person name="Suzuki T."/>
            <person name="Kaneko T."/>
            <person name="Yamada M."/>
            <person name="Tabata S."/>
            <person name="Kupfer D.M."/>
            <person name="Najar F.Z."/>
            <person name="Wiley G.B."/>
            <person name="Roe B."/>
            <person name="Binnewies T.T."/>
            <person name="Ussery D.W."/>
            <person name="D'Haeze W."/>
            <person name="Herder J.D."/>
            <person name="Gevers D."/>
            <person name="Vereecke D."/>
            <person name="Holsters M."/>
            <person name="Oyaizu H."/>
        </authorList>
    </citation>
    <scope>NUCLEOTIDE SEQUENCE [LARGE SCALE GENOMIC DNA]</scope>
    <source>
        <strain evidence="3">ATCC 43989 / DSM 5975 / JCM 20966 / LMG 6465 / NBRC 14845 / NCIMB 13405 / ORS 571</strain>
    </source>
</reference>
<dbReference type="NCBIfam" id="TIGR02476">
    <property type="entry name" value="BluB"/>
    <property type="match status" value="1"/>
</dbReference>
<dbReference type="PANTHER" id="PTHR23026:SF123">
    <property type="entry name" value="NAD(P)H NITROREDUCTASE RV3131-RELATED"/>
    <property type="match status" value="1"/>
</dbReference>
<evidence type="ECO:0000313" key="2">
    <source>
        <dbReference type="EMBL" id="BAF90659.1"/>
    </source>
</evidence>
<keyword evidence="3" id="KW-1185">Reference proteome</keyword>
<dbReference type="InterPro" id="IPR012825">
    <property type="entry name" value="BluB"/>
</dbReference>
<reference evidence="2 3" key="5">
    <citation type="journal article" date="2010" name="Appl. Environ. Microbiol.">
        <title>phrR-like gene praR of Azorhizobium caulinodans ORS571 is essential for symbiosis with Sesbania rostrata and is involved in expression of reb genes.</title>
        <authorList>
            <person name="Akiba N."/>
            <person name="Aono T."/>
            <person name="Toyazaki H."/>
            <person name="Sato S."/>
            <person name="Oyaizu H."/>
        </authorList>
    </citation>
    <scope>NUCLEOTIDE SEQUENCE [LARGE SCALE GENOMIC DNA]</scope>
    <source>
        <strain evidence="3">ATCC 43989 / DSM 5975 / JCM 20966 / LMG 6465 / NBRC 14845 / NCIMB 13405 / ORS 571</strain>
    </source>
</reference>
<dbReference type="eggNOG" id="COG0778">
    <property type="taxonomic scope" value="Bacteria"/>
</dbReference>
<dbReference type="InterPro" id="IPR029479">
    <property type="entry name" value="Nitroreductase"/>
</dbReference>
<sequence>MSAPRFSDAFRAELHELFAWRRDVRAFRPDPLPQGALERLLATACLAPSVGLSQPWRFVLVDDPARRAAVRANFERANGEALAAEPGERQGLYARLKLAGLDDAPCHVAVFADPSTEQGHGLGRRTMPEALDYSAVLAIHTLWLAARAEGIGVGWVSILDPAPLAATLEVPATWHFVGYLCIGFARADHEVPTLETAGWECRRPPETFLIRR</sequence>
<dbReference type="EMBL" id="AP009384">
    <property type="protein sequence ID" value="BAF90659.1"/>
    <property type="molecule type" value="Genomic_DNA"/>
</dbReference>
<dbReference type="STRING" id="438753.AZC_4661"/>
<evidence type="ECO:0000259" key="1">
    <source>
        <dbReference type="Pfam" id="PF00881"/>
    </source>
</evidence>
<reference evidence="2 3" key="4">
    <citation type="journal article" date="2009" name="Appl. Environ. Microbiol.">
        <title>Comparative genome-wide transcriptional profiling of Azorhizobium caulinodans ORS571 grown under free-living and symbiotic conditions.</title>
        <authorList>
            <person name="Tsukada S."/>
            <person name="Aono T."/>
            <person name="Akiba N."/>
            <person name="Lee KB."/>
            <person name="Liu CT."/>
            <person name="Toyazaki H."/>
            <person name="Oyaizu H."/>
        </authorList>
    </citation>
    <scope>NUCLEOTIDE SEQUENCE [LARGE SCALE GENOMIC DNA]</scope>
    <source>
        <strain evidence="3">ATCC 43989 / DSM 5975 / JCM 20966 / LMG 6465 / NBRC 14845 / NCIMB 13405 / ORS 571</strain>
    </source>
</reference>
<dbReference type="KEGG" id="azc:AZC_4661"/>
<organism evidence="2 3">
    <name type="scientific">Azorhizobium caulinodans (strain ATCC 43989 / DSM 5975 / JCM 20966 / LMG 6465 / NBRC 14845 / NCIMB 13405 / ORS 571)</name>
    <dbReference type="NCBI Taxonomy" id="438753"/>
    <lineage>
        <taxon>Bacteria</taxon>
        <taxon>Pseudomonadati</taxon>
        <taxon>Pseudomonadota</taxon>
        <taxon>Alphaproteobacteria</taxon>
        <taxon>Hyphomicrobiales</taxon>
        <taxon>Xanthobacteraceae</taxon>
        <taxon>Azorhizobium</taxon>
    </lineage>
</organism>
<reference evidence="2 3" key="6">
    <citation type="journal article" date="2011" name="Appl. Environ. Microbiol.">
        <title>Involvement of the azorhizobial chromosome partition gene (parA) in the onset of bacteroid differentiation during Sesbania rostrata stem nodule development.</title>
        <authorList>
            <person name="Liu CT."/>
            <person name="Lee KB."/>
            <person name="Wang YS."/>
            <person name="Peng MH."/>
            <person name="Lee KT."/>
            <person name="Suzuki S."/>
            <person name="Suzuki T."/>
            <person name="Oyaizu H."/>
        </authorList>
    </citation>
    <scope>NUCLEOTIDE SEQUENCE [LARGE SCALE GENOMIC DNA]</scope>
    <source>
        <strain evidence="3">ATCC 43989 / DSM 5975 / JCM 20966 / LMG 6465 / NBRC 14845 / NCIMB 13405 / ORS 571</strain>
    </source>
</reference>
<dbReference type="Proteomes" id="UP000000270">
    <property type="component" value="Chromosome"/>
</dbReference>
<dbReference type="AlphaFoldDB" id="A8I037"/>
<dbReference type="Gene3D" id="3.40.109.10">
    <property type="entry name" value="NADH Oxidase"/>
    <property type="match status" value="1"/>
</dbReference>